<organism evidence="1">
    <name type="scientific">Siphoviridae sp. ctUWs1</name>
    <dbReference type="NCBI Taxonomy" id="2826352"/>
    <lineage>
        <taxon>Viruses</taxon>
        <taxon>Duplodnaviria</taxon>
        <taxon>Heunggongvirae</taxon>
        <taxon>Uroviricota</taxon>
        <taxon>Caudoviricetes</taxon>
    </lineage>
</organism>
<sequence>MSIYASPSFWSGLGDRAIKTFAQSLLGVMWKGFHEHLRFSLILVRSR</sequence>
<proteinExistence type="predicted"/>
<protein>
    <submittedName>
        <fullName evidence="1">Holin</fullName>
    </submittedName>
</protein>
<evidence type="ECO:0000313" key="1">
    <source>
        <dbReference type="EMBL" id="DAE22499.1"/>
    </source>
</evidence>
<name>A0A8S5QUH7_9CAUD</name>
<accession>A0A8S5QUH7</accession>
<reference evidence="1" key="1">
    <citation type="journal article" date="2021" name="Proc. Natl. Acad. Sci. U.S.A.">
        <title>A Catalog of Tens of Thousands of Viruses from Human Metagenomes Reveals Hidden Associations with Chronic Diseases.</title>
        <authorList>
            <person name="Tisza M.J."/>
            <person name="Buck C.B."/>
        </authorList>
    </citation>
    <scope>NUCLEOTIDE SEQUENCE</scope>
    <source>
        <strain evidence="1">CtUWs1</strain>
    </source>
</reference>
<dbReference type="EMBL" id="BK015734">
    <property type="protein sequence ID" value="DAE22499.1"/>
    <property type="molecule type" value="Genomic_DNA"/>
</dbReference>